<proteinExistence type="predicted"/>
<accession>A0ABN2Z1N0</accession>
<organism evidence="3 4">
    <name type="scientific">Nocardioides koreensis</name>
    <dbReference type="NCBI Taxonomy" id="433651"/>
    <lineage>
        <taxon>Bacteria</taxon>
        <taxon>Bacillati</taxon>
        <taxon>Actinomycetota</taxon>
        <taxon>Actinomycetes</taxon>
        <taxon>Propionibacteriales</taxon>
        <taxon>Nocardioidaceae</taxon>
        <taxon>Nocardioides</taxon>
    </lineage>
</organism>
<comment type="caution">
    <text evidence="3">The sequence shown here is derived from an EMBL/GenBank/DDBJ whole genome shotgun (WGS) entry which is preliminary data.</text>
</comment>
<feature type="domain" description="Competence protein CoiA nuclease-like" evidence="2">
    <location>
        <begin position="105"/>
        <end position="183"/>
    </location>
</feature>
<sequence length="396" mass="43340">MASVTLRPVSLNIEDPERPRRAKGELAHAVVDGPDGTHAVELSPVRAEALRLKLLHEESFWCSRQAGGCGGALVLAAGPIRVPYFRHHSGADCALAGDSARAARSYEHLHYQRALLAWLEAQGLSATTEHHLGPDGRADLHVIVHSRRHTIEVQLSPLGINEWRRRDEGYHRQVDHVTWLHGAGAETAAAAEQADRDHALHIRAGAGAGTAIEIGVVTNLTEVWSPLGECELRAEQFWTPHLEQALADLAAAREESAARAAEEAADEARREASRQAAARRRAADAKRETAARGAVPLASSDENDRYGTLPWWGEIHPELASWAPEQGWAWTDGLTEQGRAAARVVSYIVSRLYTSGPISMLLLPDETVGAEVVAALERAGFLRLYERRGVERWERT</sequence>
<evidence type="ECO:0000313" key="4">
    <source>
        <dbReference type="Proteomes" id="UP001501771"/>
    </source>
</evidence>
<gene>
    <name evidence="3" type="ORF">GCM10009844_00670</name>
</gene>
<keyword evidence="4" id="KW-1185">Reference proteome</keyword>
<reference evidence="3 4" key="1">
    <citation type="journal article" date="2019" name="Int. J. Syst. Evol. Microbiol.">
        <title>The Global Catalogue of Microorganisms (GCM) 10K type strain sequencing project: providing services to taxonomists for standard genome sequencing and annotation.</title>
        <authorList>
            <consortium name="The Broad Institute Genomics Platform"/>
            <consortium name="The Broad Institute Genome Sequencing Center for Infectious Disease"/>
            <person name="Wu L."/>
            <person name="Ma J."/>
        </authorList>
    </citation>
    <scope>NUCLEOTIDE SEQUENCE [LARGE SCALE GENOMIC DNA]</scope>
    <source>
        <strain evidence="3 4">JCM 16022</strain>
    </source>
</reference>
<dbReference type="InterPro" id="IPR010330">
    <property type="entry name" value="CoiA_nuc"/>
</dbReference>
<name>A0ABN2Z1N0_9ACTN</name>
<dbReference type="Proteomes" id="UP001501771">
    <property type="component" value="Unassembled WGS sequence"/>
</dbReference>
<feature type="region of interest" description="Disordered" evidence="1">
    <location>
        <begin position="257"/>
        <end position="296"/>
    </location>
</feature>
<dbReference type="EMBL" id="BAAAQR010000001">
    <property type="protein sequence ID" value="GAA2135420.1"/>
    <property type="molecule type" value="Genomic_DNA"/>
</dbReference>
<dbReference type="Pfam" id="PF06054">
    <property type="entry name" value="CoiA_nuc"/>
    <property type="match status" value="1"/>
</dbReference>
<evidence type="ECO:0000259" key="2">
    <source>
        <dbReference type="Pfam" id="PF06054"/>
    </source>
</evidence>
<protein>
    <recommendedName>
        <fullName evidence="2">Competence protein CoiA nuclease-like domain-containing protein</fullName>
    </recommendedName>
</protein>
<feature type="compositionally biased region" description="Basic and acidic residues" evidence="1">
    <location>
        <begin position="257"/>
        <end position="273"/>
    </location>
</feature>
<feature type="compositionally biased region" description="Basic and acidic residues" evidence="1">
    <location>
        <begin position="281"/>
        <end position="290"/>
    </location>
</feature>
<evidence type="ECO:0000256" key="1">
    <source>
        <dbReference type="SAM" id="MobiDB-lite"/>
    </source>
</evidence>
<evidence type="ECO:0000313" key="3">
    <source>
        <dbReference type="EMBL" id="GAA2135420.1"/>
    </source>
</evidence>